<comment type="caution">
    <text evidence="2">The sequence shown here is derived from an EMBL/GenBank/DDBJ whole genome shotgun (WGS) entry which is preliminary data.</text>
</comment>
<sequence length="144" mass="16503">MIKQLEFFSSSKLQSQYCPRLSRLGKTLAVTGKEHFLDCFYLLEVEKLARPRAFKSRKCNAFRPTFVIAQDDQKKNKDEEVDDGDDDDRDDDTEEKGGRERRGSVSSLSVFPESHHHLSSNGQSCSLHVTFSNKTNKVGREEEE</sequence>
<dbReference type="AlphaFoldDB" id="A0AAV3Z001"/>
<dbReference type="EMBL" id="BLXT01001916">
    <property type="protein sequence ID" value="GFN89130.1"/>
    <property type="molecule type" value="Genomic_DNA"/>
</dbReference>
<accession>A0AAV3Z001</accession>
<evidence type="ECO:0000313" key="2">
    <source>
        <dbReference type="EMBL" id="GFN89130.1"/>
    </source>
</evidence>
<keyword evidence="3" id="KW-1185">Reference proteome</keyword>
<evidence type="ECO:0000256" key="1">
    <source>
        <dbReference type="SAM" id="MobiDB-lite"/>
    </source>
</evidence>
<feature type="compositionally biased region" description="Acidic residues" evidence="1">
    <location>
        <begin position="79"/>
        <end position="94"/>
    </location>
</feature>
<organism evidence="2 3">
    <name type="scientific">Plakobranchus ocellatus</name>
    <dbReference type="NCBI Taxonomy" id="259542"/>
    <lineage>
        <taxon>Eukaryota</taxon>
        <taxon>Metazoa</taxon>
        <taxon>Spiralia</taxon>
        <taxon>Lophotrochozoa</taxon>
        <taxon>Mollusca</taxon>
        <taxon>Gastropoda</taxon>
        <taxon>Heterobranchia</taxon>
        <taxon>Euthyneura</taxon>
        <taxon>Panpulmonata</taxon>
        <taxon>Sacoglossa</taxon>
        <taxon>Placobranchoidea</taxon>
        <taxon>Plakobranchidae</taxon>
        <taxon>Plakobranchus</taxon>
    </lineage>
</organism>
<protein>
    <submittedName>
        <fullName evidence="2">Uncharacterized protein</fullName>
    </submittedName>
</protein>
<proteinExistence type="predicted"/>
<name>A0AAV3Z001_9GAST</name>
<dbReference type="Proteomes" id="UP000735302">
    <property type="component" value="Unassembled WGS sequence"/>
</dbReference>
<gene>
    <name evidence="2" type="ORF">PoB_001563600</name>
</gene>
<feature type="region of interest" description="Disordered" evidence="1">
    <location>
        <begin position="72"/>
        <end position="144"/>
    </location>
</feature>
<evidence type="ECO:0000313" key="3">
    <source>
        <dbReference type="Proteomes" id="UP000735302"/>
    </source>
</evidence>
<feature type="compositionally biased region" description="Polar residues" evidence="1">
    <location>
        <begin position="119"/>
        <end position="136"/>
    </location>
</feature>
<reference evidence="2 3" key="1">
    <citation type="journal article" date="2021" name="Elife">
        <title>Chloroplast acquisition without the gene transfer in kleptoplastic sea slugs, Plakobranchus ocellatus.</title>
        <authorList>
            <person name="Maeda T."/>
            <person name="Takahashi S."/>
            <person name="Yoshida T."/>
            <person name="Shimamura S."/>
            <person name="Takaki Y."/>
            <person name="Nagai Y."/>
            <person name="Toyoda A."/>
            <person name="Suzuki Y."/>
            <person name="Arimoto A."/>
            <person name="Ishii H."/>
            <person name="Satoh N."/>
            <person name="Nishiyama T."/>
            <person name="Hasebe M."/>
            <person name="Maruyama T."/>
            <person name="Minagawa J."/>
            <person name="Obokata J."/>
            <person name="Shigenobu S."/>
        </authorList>
    </citation>
    <scope>NUCLEOTIDE SEQUENCE [LARGE SCALE GENOMIC DNA]</scope>
</reference>